<dbReference type="InterPro" id="IPR012495">
    <property type="entry name" value="TadE-like_dom"/>
</dbReference>
<dbReference type="AlphaFoldDB" id="B4R9E2"/>
<reference evidence="4 5" key="1">
    <citation type="journal article" date="2008" name="BMC Genomics">
        <title>Complete genome of Phenylobacterium zucineum - a novel facultative intracellular bacterium isolated from human erythroleukemia cell line K562.</title>
        <authorList>
            <person name="Luo Y."/>
            <person name="Xu X."/>
            <person name="Ding Z."/>
            <person name="Liu Z."/>
            <person name="Zhang B."/>
            <person name="Yan Z."/>
            <person name="Sun J."/>
            <person name="Hu S."/>
            <person name="Hu X."/>
        </authorList>
    </citation>
    <scope>NUCLEOTIDE SEQUENCE [LARGE SCALE GENOMIC DNA]</scope>
    <source>
        <strain evidence="4 5">HLK1</strain>
    </source>
</reference>
<proteinExistence type="predicted"/>
<keyword evidence="2" id="KW-1133">Transmembrane helix</keyword>
<evidence type="ECO:0000259" key="3">
    <source>
        <dbReference type="Pfam" id="PF07811"/>
    </source>
</evidence>
<dbReference type="Proteomes" id="UP000001868">
    <property type="component" value="Chromosome"/>
</dbReference>
<accession>B4R9E2</accession>
<name>B4R9E2_PHEZH</name>
<evidence type="ECO:0000256" key="1">
    <source>
        <dbReference type="SAM" id="MobiDB-lite"/>
    </source>
</evidence>
<keyword evidence="2" id="KW-0812">Transmembrane</keyword>
<feature type="domain" description="TadE-like" evidence="3">
    <location>
        <begin position="36"/>
        <end position="78"/>
    </location>
</feature>
<dbReference type="STRING" id="450851.PHZ_c2993"/>
<gene>
    <name evidence="4" type="ordered locus">PHZ_c2993</name>
</gene>
<sequence>MARGGPAGRGPRQRRGAHPMSPPVRQLRRLARCRRGAAAVEAAFALPLLVLMLTGLVEGGRLAWTRTSLEFAVQEAARQGALDLSRCTSGGADPCGALANARNVAAAKASAAGVPASAFTVASDPACGVRVRAAHRFRFVAAGFVGAAPTLAAEVCRT</sequence>
<feature type="transmembrane region" description="Helical" evidence="2">
    <location>
        <begin position="36"/>
        <end position="57"/>
    </location>
</feature>
<dbReference type="HOGENOM" id="CLU_1667760_0_0_5"/>
<dbReference type="EMBL" id="CP000747">
    <property type="protein sequence ID" value="ACG79402.1"/>
    <property type="molecule type" value="Genomic_DNA"/>
</dbReference>
<evidence type="ECO:0000313" key="4">
    <source>
        <dbReference type="EMBL" id="ACG79402.1"/>
    </source>
</evidence>
<protein>
    <recommendedName>
        <fullName evidence="3">TadE-like domain-containing protein</fullName>
    </recommendedName>
</protein>
<dbReference type="KEGG" id="pzu:PHZ_c2993"/>
<dbReference type="Pfam" id="PF07811">
    <property type="entry name" value="TadE"/>
    <property type="match status" value="1"/>
</dbReference>
<keyword evidence="2" id="KW-0472">Membrane</keyword>
<keyword evidence="5" id="KW-1185">Reference proteome</keyword>
<organism evidence="4 5">
    <name type="scientific">Phenylobacterium zucineum (strain HLK1)</name>
    <dbReference type="NCBI Taxonomy" id="450851"/>
    <lineage>
        <taxon>Bacteria</taxon>
        <taxon>Pseudomonadati</taxon>
        <taxon>Pseudomonadota</taxon>
        <taxon>Alphaproteobacteria</taxon>
        <taxon>Caulobacterales</taxon>
        <taxon>Caulobacteraceae</taxon>
        <taxon>Phenylobacterium</taxon>
    </lineage>
</organism>
<evidence type="ECO:0000313" key="5">
    <source>
        <dbReference type="Proteomes" id="UP000001868"/>
    </source>
</evidence>
<feature type="region of interest" description="Disordered" evidence="1">
    <location>
        <begin position="1"/>
        <end position="24"/>
    </location>
</feature>
<evidence type="ECO:0000256" key="2">
    <source>
        <dbReference type="SAM" id="Phobius"/>
    </source>
</evidence>